<comment type="caution">
    <text evidence="1">The sequence shown here is derived from an EMBL/GenBank/DDBJ whole genome shotgun (WGS) entry which is preliminary data.</text>
</comment>
<evidence type="ECO:0000313" key="1">
    <source>
        <dbReference type="EMBL" id="KAA8564599.1"/>
    </source>
</evidence>
<dbReference type="EMBL" id="VICG01000015">
    <property type="protein sequence ID" value="KAA8564599.1"/>
    <property type="molecule type" value="Genomic_DNA"/>
</dbReference>
<organism evidence="1 2">
    <name type="scientific">Monilinia fructicola</name>
    <name type="common">Brown rot fungus</name>
    <name type="synonym">Ciboria fructicola</name>
    <dbReference type="NCBI Taxonomy" id="38448"/>
    <lineage>
        <taxon>Eukaryota</taxon>
        <taxon>Fungi</taxon>
        <taxon>Dikarya</taxon>
        <taxon>Ascomycota</taxon>
        <taxon>Pezizomycotina</taxon>
        <taxon>Leotiomycetes</taxon>
        <taxon>Helotiales</taxon>
        <taxon>Sclerotiniaceae</taxon>
        <taxon>Monilinia</taxon>
    </lineage>
</organism>
<dbReference type="Pfam" id="PF05870">
    <property type="entry name" value="PA_decarbox"/>
    <property type="match status" value="1"/>
</dbReference>
<reference evidence="1 2" key="1">
    <citation type="submission" date="2019-06" db="EMBL/GenBank/DDBJ databases">
        <title>Genome Sequence of the Brown Rot Fungal Pathogen Monilinia fructicola.</title>
        <authorList>
            <person name="De Miccolis Angelini R.M."/>
            <person name="Landi L."/>
            <person name="Abate D."/>
            <person name="Pollastro S."/>
            <person name="Romanazzi G."/>
            <person name="Faretra F."/>
        </authorList>
    </citation>
    <scope>NUCLEOTIDE SEQUENCE [LARGE SCALE GENOMIC DNA]</scope>
    <source>
        <strain evidence="1 2">Mfrc123</strain>
    </source>
</reference>
<dbReference type="InterPro" id="IPR008729">
    <property type="entry name" value="PA_de_COase"/>
</dbReference>
<dbReference type="Gene3D" id="2.40.128.20">
    <property type="match status" value="1"/>
</dbReference>
<dbReference type="PANTHER" id="PTHR40087:SF1">
    <property type="entry name" value="PHENOLIC ACID DECARBOXYLASE PADC"/>
    <property type="match status" value="1"/>
</dbReference>
<dbReference type="InterPro" id="IPR012674">
    <property type="entry name" value="Calycin"/>
</dbReference>
<dbReference type="VEuPathDB" id="FungiDB:MFRU_013g01620"/>
<protein>
    <recommendedName>
        <fullName evidence="3">Phenol acid carboxylase</fullName>
    </recommendedName>
</protein>
<dbReference type="PANTHER" id="PTHR40087">
    <property type="entry name" value="PHENOLIC ACID DECARBOXYLASE PADC"/>
    <property type="match status" value="1"/>
</dbReference>
<sequence length="222" mass="25961">MTLSIYTVCSEFFLKDHINPLSCFYFYYSRRTHYSISFSQVTNSRTMPTFHSKTDPEILTQFEKDIKDVHLIYDYAAHDANGNPEKWKYEMWFAHPTLIVYAIHGGPMAGRLNYQRCSYQCIRPGELWQCNWLEETGTICSLVYDIPNKKISTLLGFSQGHWEHAKEAHGDKRNPADFERWRKLGKIGGPTDRYMLNEQADILEEFRGKGNLQPVDEDVETI</sequence>
<proteinExistence type="predicted"/>
<accession>A0A5M9J9Q6</accession>
<name>A0A5M9J9Q6_MONFR</name>
<dbReference type="SUPFAM" id="SSF50814">
    <property type="entry name" value="Lipocalins"/>
    <property type="match status" value="1"/>
</dbReference>
<dbReference type="GO" id="GO:0016831">
    <property type="term" value="F:carboxy-lyase activity"/>
    <property type="evidence" value="ECO:0007669"/>
    <property type="project" value="InterPro"/>
</dbReference>
<evidence type="ECO:0008006" key="3">
    <source>
        <dbReference type="Google" id="ProtNLM"/>
    </source>
</evidence>
<dbReference type="Proteomes" id="UP000322873">
    <property type="component" value="Unassembled WGS sequence"/>
</dbReference>
<keyword evidence="2" id="KW-1185">Reference proteome</keyword>
<gene>
    <name evidence="1" type="ORF">EYC84_011513</name>
</gene>
<evidence type="ECO:0000313" key="2">
    <source>
        <dbReference type="Proteomes" id="UP000322873"/>
    </source>
</evidence>
<dbReference type="AlphaFoldDB" id="A0A5M9J9Q6"/>